<keyword evidence="3" id="KW-1185">Reference proteome</keyword>
<feature type="transmembrane region" description="Helical" evidence="1">
    <location>
        <begin position="20"/>
        <end position="37"/>
    </location>
</feature>
<dbReference type="RefSeq" id="WP_247261979.1">
    <property type="nucleotide sequence ID" value="NZ_JALJQZ010000032.1"/>
</dbReference>
<feature type="transmembrane region" description="Helical" evidence="1">
    <location>
        <begin position="81"/>
        <end position="103"/>
    </location>
</feature>
<feature type="transmembrane region" description="Helical" evidence="1">
    <location>
        <begin position="43"/>
        <end position="60"/>
    </location>
</feature>
<evidence type="ECO:0000313" key="3">
    <source>
        <dbReference type="Proteomes" id="UP001595697"/>
    </source>
</evidence>
<comment type="caution">
    <text evidence="2">The sequence shown here is derived from an EMBL/GenBank/DDBJ whole genome shotgun (WGS) entry which is preliminary data.</text>
</comment>
<accession>A0ABV8E901</accession>
<reference evidence="3" key="1">
    <citation type="journal article" date="2019" name="Int. J. Syst. Evol. Microbiol.">
        <title>The Global Catalogue of Microorganisms (GCM) 10K type strain sequencing project: providing services to taxonomists for standard genome sequencing and annotation.</title>
        <authorList>
            <consortium name="The Broad Institute Genomics Platform"/>
            <consortium name="The Broad Institute Genome Sequencing Center for Infectious Disease"/>
            <person name="Wu L."/>
            <person name="Ma J."/>
        </authorList>
    </citation>
    <scope>NUCLEOTIDE SEQUENCE [LARGE SCALE GENOMIC DNA]</scope>
    <source>
        <strain evidence="3">TBRC 5781</strain>
    </source>
</reference>
<dbReference type="EMBL" id="JBHSBD010000030">
    <property type="protein sequence ID" value="MFC3968169.1"/>
    <property type="molecule type" value="Genomic_DNA"/>
</dbReference>
<dbReference type="InterPro" id="IPR009781">
    <property type="entry name" value="DUF1345"/>
</dbReference>
<dbReference type="Pfam" id="PF07077">
    <property type="entry name" value="DUF1345"/>
    <property type="match status" value="1"/>
</dbReference>
<dbReference type="Proteomes" id="UP001595697">
    <property type="component" value="Unassembled WGS sequence"/>
</dbReference>
<evidence type="ECO:0000256" key="1">
    <source>
        <dbReference type="SAM" id="Phobius"/>
    </source>
</evidence>
<feature type="transmembrane region" description="Helical" evidence="1">
    <location>
        <begin position="202"/>
        <end position="223"/>
    </location>
</feature>
<gene>
    <name evidence="2" type="ORF">ACFOVS_08520</name>
</gene>
<keyword evidence="1" id="KW-0472">Membrane</keyword>
<sequence>MTSGTQRARLKWRSRRYSPFYGAGLVGLAAVPLFAYFAPNLLIEGAAVTFFLIYLGIMGRRIPRLTVERYKNSRERDDAPAYAIILVTILAVVAAIGALFNALNRGSHVSVFEIALAFLSVIGGWLTLHTMFASHYAHHFWRHVTGPDGVRRVQGGLSFPDTEEPAGLDFLYFSFVIGMTAQTSDVAITTTAMRRINLSHSLTAFFFNTVLVAATVNAAVALAG</sequence>
<protein>
    <submittedName>
        <fullName evidence="2">DUF1345 domain-containing protein</fullName>
    </submittedName>
</protein>
<feature type="transmembrane region" description="Helical" evidence="1">
    <location>
        <begin position="109"/>
        <end position="128"/>
    </location>
</feature>
<evidence type="ECO:0000313" key="2">
    <source>
        <dbReference type="EMBL" id="MFC3968169.1"/>
    </source>
</evidence>
<name>A0ABV8E901_9HYPH</name>
<proteinExistence type="predicted"/>
<keyword evidence="1" id="KW-0812">Transmembrane</keyword>
<organism evidence="2 3">
    <name type="scientific">Rhizobium lemnae</name>
    <dbReference type="NCBI Taxonomy" id="1214924"/>
    <lineage>
        <taxon>Bacteria</taxon>
        <taxon>Pseudomonadati</taxon>
        <taxon>Pseudomonadota</taxon>
        <taxon>Alphaproteobacteria</taxon>
        <taxon>Hyphomicrobiales</taxon>
        <taxon>Rhizobiaceae</taxon>
        <taxon>Rhizobium/Agrobacterium group</taxon>
        <taxon>Rhizobium</taxon>
    </lineage>
</organism>
<keyword evidence="1" id="KW-1133">Transmembrane helix</keyword>